<dbReference type="EMBL" id="AZBU02000011">
    <property type="protein sequence ID" value="TKR60773.1"/>
    <property type="molecule type" value="Genomic_DNA"/>
</dbReference>
<organism evidence="1 2">
    <name type="scientific">Steinernema carpocapsae</name>
    <name type="common">Entomopathogenic nematode</name>
    <dbReference type="NCBI Taxonomy" id="34508"/>
    <lineage>
        <taxon>Eukaryota</taxon>
        <taxon>Metazoa</taxon>
        <taxon>Ecdysozoa</taxon>
        <taxon>Nematoda</taxon>
        <taxon>Chromadorea</taxon>
        <taxon>Rhabditida</taxon>
        <taxon>Tylenchina</taxon>
        <taxon>Panagrolaimomorpha</taxon>
        <taxon>Strongyloidoidea</taxon>
        <taxon>Steinernematidae</taxon>
        <taxon>Steinernema</taxon>
    </lineage>
</organism>
<dbReference type="AlphaFoldDB" id="A0A4U5LX68"/>
<accession>A0A4U5LX68</accession>
<dbReference type="Proteomes" id="UP000298663">
    <property type="component" value="Unassembled WGS sequence"/>
</dbReference>
<proteinExistence type="predicted"/>
<reference evidence="1 2" key="2">
    <citation type="journal article" date="2019" name="G3 (Bethesda)">
        <title>Hybrid Assembly of the Genome of the Entomopathogenic Nematode Steinernema carpocapsae Identifies the X-Chromosome.</title>
        <authorList>
            <person name="Serra L."/>
            <person name="Macchietto M."/>
            <person name="Macias-Munoz A."/>
            <person name="McGill C.J."/>
            <person name="Rodriguez I.M."/>
            <person name="Rodriguez B."/>
            <person name="Murad R."/>
            <person name="Mortazavi A."/>
        </authorList>
    </citation>
    <scope>NUCLEOTIDE SEQUENCE [LARGE SCALE GENOMIC DNA]</scope>
    <source>
        <strain evidence="1 2">ALL</strain>
    </source>
</reference>
<gene>
    <name evidence="1" type="ORF">L596_027968</name>
</gene>
<protein>
    <submittedName>
        <fullName evidence="1">Uncharacterized protein</fullName>
    </submittedName>
</protein>
<keyword evidence="2" id="KW-1185">Reference proteome</keyword>
<comment type="caution">
    <text evidence="1">The sequence shown here is derived from an EMBL/GenBank/DDBJ whole genome shotgun (WGS) entry which is preliminary data.</text>
</comment>
<evidence type="ECO:0000313" key="1">
    <source>
        <dbReference type="EMBL" id="TKR60773.1"/>
    </source>
</evidence>
<reference evidence="1 2" key="1">
    <citation type="journal article" date="2015" name="Genome Biol.">
        <title>Comparative genomics of Steinernema reveals deeply conserved gene regulatory networks.</title>
        <authorList>
            <person name="Dillman A.R."/>
            <person name="Macchietto M."/>
            <person name="Porter C.F."/>
            <person name="Rogers A."/>
            <person name="Williams B."/>
            <person name="Antoshechkin I."/>
            <person name="Lee M.M."/>
            <person name="Goodwin Z."/>
            <person name="Lu X."/>
            <person name="Lewis E.E."/>
            <person name="Goodrich-Blair H."/>
            <person name="Stock S.P."/>
            <person name="Adams B.J."/>
            <person name="Sternberg P.W."/>
            <person name="Mortazavi A."/>
        </authorList>
    </citation>
    <scope>NUCLEOTIDE SEQUENCE [LARGE SCALE GENOMIC DNA]</scope>
    <source>
        <strain evidence="1 2">ALL</strain>
    </source>
</reference>
<evidence type="ECO:0000313" key="2">
    <source>
        <dbReference type="Proteomes" id="UP000298663"/>
    </source>
</evidence>
<name>A0A4U5LX68_STECR</name>
<sequence>MTPTLTERTEKIAPQMLERSGIRIMKAMGSKAPYNVTVFLKDASSSAELLWQITVAPTYTVKADSVAPLNGTNKFVIRGDADFRSHSNIKHEHSLKHESITNIITVNIQVIPYTPLILHVFTCVTKYNLTFTNI</sequence>